<evidence type="ECO:0000256" key="1">
    <source>
        <dbReference type="SAM" id="Phobius"/>
    </source>
</evidence>
<evidence type="ECO:0000313" key="3">
    <source>
        <dbReference type="Proteomes" id="UP000648722"/>
    </source>
</evidence>
<dbReference type="Proteomes" id="UP000648722">
    <property type="component" value="Unassembled WGS sequence"/>
</dbReference>
<comment type="caution">
    <text evidence="2">The sequence shown here is derived from an EMBL/GenBank/DDBJ whole genome shotgun (WGS) entry which is preliminary data.</text>
</comment>
<accession>A0ABQ1XKL2</accession>
<proteinExistence type="predicted"/>
<keyword evidence="1" id="KW-1133">Transmembrane helix</keyword>
<name>A0ABQ1XKL2_9PROT</name>
<sequence>MARKPSRARLRFETVGSITAIIVGVAALYVSWDQARVMRAQQHASVLPAIQIDGFQTRDGDMASIGLRIRNAGVGPAIISSVSLTRLGQPSEDIAPIIELLPEGFDLSWTTMIGRVVAAGETVEAISFHWPAGALSSEQGAALGAEWTSWDVSVCYCSVFERCWIAETRGVGAGAHSVRACPAPDYDLFERIGAQGL</sequence>
<keyword evidence="1" id="KW-0812">Transmembrane</keyword>
<evidence type="ECO:0000313" key="2">
    <source>
        <dbReference type="EMBL" id="GGG96229.1"/>
    </source>
</evidence>
<dbReference type="RefSeq" id="WP_188451439.1">
    <property type="nucleotide sequence ID" value="NZ_BMFS01000003.1"/>
</dbReference>
<reference evidence="3" key="1">
    <citation type="journal article" date="2019" name="Int. J. Syst. Evol. Microbiol.">
        <title>The Global Catalogue of Microorganisms (GCM) 10K type strain sequencing project: providing services to taxonomists for standard genome sequencing and annotation.</title>
        <authorList>
            <consortium name="The Broad Institute Genomics Platform"/>
            <consortium name="The Broad Institute Genome Sequencing Center for Infectious Disease"/>
            <person name="Wu L."/>
            <person name="Ma J."/>
        </authorList>
    </citation>
    <scope>NUCLEOTIDE SEQUENCE [LARGE SCALE GENOMIC DNA]</scope>
    <source>
        <strain evidence="3">CGMCC 1.12766</strain>
    </source>
</reference>
<keyword evidence="3" id="KW-1185">Reference proteome</keyword>
<protein>
    <submittedName>
        <fullName evidence="2">Uncharacterized protein</fullName>
    </submittedName>
</protein>
<keyword evidence="1" id="KW-0472">Membrane</keyword>
<gene>
    <name evidence="2" type="ORF">GCM10007420_09810</name>
</gene>
<feature type="transmembrane region" description="Helical" evidence="1">
    <location>
        <begin position="12"/>
        <end position="32"/>
    </location>
</feature>
<dbReference type="EMBL" id="BMFS01000003">
    <property type="protein sequence ID" value="GGG96229.1"/>
    <property type="molecule type" value="Genomic_DNA"/>
</dbReference>
<organism evidence="2 3">
    <name type="scientific">Glycocaulis albus</name>
    <dbReference type="NCBI Taxonomy" id="1382801"/>
    <lineage>
        <taxon>Bacteria</taxon>
        <taxon>Pseudomonadati</taxon>
        <taxon>Pseudomonadota</taxon>
        <taxon>Alphaproteobacteria</taxon>
        <taxon>Maricaulales</taxon>
        <taxon>Maricaulaceae</taxon>
        <taxon>Glycocaulis</taxon>
    </lineage>
</organism>